<feature type="non-terminal residue" evidence="2">
    <location>
        <position position="1"/>
    </location>
</feature>
<keyword evidence="3" id="KW-1185">Reference proteome</keyword>
<evidence type="ECO:0000313" key="3">
    <source>
        <dbReference type="Proteomes" id="UP000027120"/>
    </source>
</evidence>
<dbReference type="InterPro" id="IPR055298">
    <property type="entry name" value="AtLOH3-like"/>
</dbReference>
<reference evidence="2 3" key="1">
    <citation type="submission" date="2014-04" db="EMBL/GenBank/DDBJ databases">
        <authorList>
            <consortium name="International Citrus Genome Consortium"/>
            <person name="Gmitter F."/>
            <person name="Chen C."/>
            <person name="Farmerie W."/>
            <person name="Harkins T."/>
            <person name="Desany B."/>
            <person name="Mohiuddin M."/>
            <person name="Kodira C."/>
            <person name="Borodovsky M."/>
            <person name="Lomsadze A."/>
            <person name="Burns P."/>
            <person name="Jenkins J."/>
            <person name="Prochnik S."/>
            <person name="Shu S."/>
            <person name="Chapman J."/>
            <person name="Pitluck S."/>
            <person name="Schmutz J."/>
            <person name="Rokhsar D."/>
        </authorList>
    </citation>
    <scope>NUCLEOTIDE SEQUENCE</scope>
</reference>
<gene>
    <name evidence="2" type="ORF">CISIN_1g036735mg</name>
</gene>
<evidence type="ECO:0000313" key="2">
    <source>
        <dbReference type="EMBL" id="KDO37860.1"/>
    </source>
</evidence>
<dbReference type="InterPro" id="IPR025398">
    <property type="entry name" value="DUF4371"/>
</dbReference>
<feature type="domain" description="DUF4371" evidence="1">
    <location>
        <begin position="3"/>
        <end position="83"/>
    </location>
</feature>
<dbReference type="Proteomes" id="UP000027120">
    <property type="component" value="Unassembled WGS sequence"/>
</dbReference>
<dbReference type="EMBL" id="KK789446">
    <property type="protein sequence ID" value="KDO37860.1"/>
    <property type="molecule type" value="Genomic_DNA"/>
</dbReference>
<evidence type="ECO:0000259" key="1">
    <source>
        <dbReference type="Pfam" id="PF14291"/>
    </source>
</evidence>
<proteinExistence type="predicted"/>
<accession>A0A067D8H9</accession>
<dbReference type="STRING" id="2711.A0A067D8H9"/>
<sequence length="267" mass="29985">TASCAAVETTNIIIREICDVLISIFIDESRDISAKEQMTAVLRYVNKNGYVVERFIGIENVTSTTSISLKETLNRLFSRHGLITMLVNVVGALAKCRDILQEKHAQAVIKALDDGELSSGQGLNQEVTLKRSVNTRWGSHYGGSQRKTQKITNLQRFRIELFYAILDMQLQESSNHFNEMNNELLLCVACLCPNDSFAAFDKQKLLRLVEFYPNDFAPMDLVALETQLDIYIIDVSSDNKFSGLKGIVAIAIVERAFSTMNFVKNCL</sequence>
<name>A0A067D8H9_CITSI</name>
<dbReference type="AlphaFoldDB" id="A0A067D8H9"/>
<dbReference type="PANTHER" id="PTHR11697">
    <property type="entry name" value="GENERAL TRANSCRIPTION FACTOR 2-RELATED ZINC FINGER PROTEIN"/>
    <property type="match status" value="1"/>
</dbReference>
<dbReference type="PANTHER" id="PTHR11697:SF230">
    <property type="entry name" value="ZINC FINGER, MYM DOMAIN CONTAINING 1"/>
    <property type="match status" value="1"/>
</dbReference>
<protein>
    <recommendedName>
        <fullName evidence="1">DUF4371 domain-containing protein</fullName>
    </recommendedName>
</protein>
<organism evidence="2 3">
    <name type="scientific">Citrus sinensis</name>
    <name type="common">Sweet orange</name>
    <name type="synonym">Citrus aurantium var. sinensis</name>
    <dbReference type="NCBI Taxonomy" id="2711"/>
    <lineage>
        <taxon>Eukaryota</taxon>
        <taxon>Viridiplantae</taxon>
        <taxon>Streptophyta</taxon>
        <taxon>Embryophyta</taxon>
        <taxon>Tracheophyta</taxon>
        <taxon>Spermatophyta</taxon>
        <taxon>Magnoliopsida</taxon>
        <taxon>eudicotyledons</taxon>
        <taxon>Gunneridae</taxon>
        <taxon>Pentapetalae</taxon>
        <taxon>rosids</taxon>
        <taxon>malvids</taxon>
        <taxon>Sapindales</taxon>
        <taxon>Rutaceae</taxon>
        <taxon>Aurantioideae</taxon>
        <taxon>Citrus</taxon>
    </lineage>
</organism>
<dbReference type="Pfam" id="PF14291">
    <property type="entry name" value="DUF4371"/>
    <property type="match status" value="1"/>
</dbReference>